<organism evidence="5 6">
    <name type="scientific">Sphagnum troendelagicum</name>
    <dbReference type="NCBI Taxonomy" id="128251"/>
    <lineage>
        <taxon>Eukaryota</taxon>
        <taxon>Viridiplantae</taxon>
        <taxon>Streptophyta</taxon>
        <taxon>Embryophyta</taxon>
        <taxon>Bryophyta</taxon>
        <taxon>Sphagnophytina</taxon>
        <taxon>Sphagnopsida</taxon>
        <taxon>Sphagnales</taxon>
        <taxon>Sphagnaceae</taxon>
        <taxon>Sphagnum</taxon>
    </lineage>
</organism>
<accession>A0ABP0UNB6</accession>
<dbReference type="Gene3D" id="3.50.50.60">
    <property type="entry name" value="FAD/NAD(P)-binding domain"/>
    <property type="match status" value="1"/>
</dbReference>
<feature type="domain" description="FAD-binding" evidence="4">
    <location>
        <begin position="55"/>
        <end position="117"/>
    </location>
</feature>
<comment type="similarity">
    <text evidence="3">Belongs to the 3-hydroxybenzoate 6-hydroxylase family.</text>
</comment>
<dbReference type="InterPro" id="IPR036188">
    <property type="entry name" value="FAD/NAD-bd_sf"/>
</dbReference>
<keyword evidence="6" id="KW-1185">Reference proteome</keyword>
<keyword evidence="2" id="KW-0503">Monooxygenase</keyword>
<sequence length="132" mass="14670">MIYRAHLLEFDNSVFQILIGLVERTSFRAWTSSMAINENGHIAETDGNKVHHQEEIVIVGGGLGALCFAAALHRLGLRAVVLEKSDRMRSEGTAIVLWTNAMHILEVLDLADQFRSMYINLPGYALVSPTYA</sequence>
<dbReference type="SUPFAM" id="SSF51905">
    <property type="entry name" value="FAD/NAD(P)-binding domain"/>
    <property type="match status" value="1"/>
</dbReference>
<evidence type="ECO:0000256" key="3">
    <source>
        <dbReference type="ARBA" id="ARBA00024018"/>
    </source>
</evidence>
<evidence type="ECO:0000313" key="5">
    <source>
        <dbReference type="EMBL" id="CAK9225946.1"/>
    </source>
</evidence>
<dbReference type="InterPro" id="IPR002938">
    <property type="entry name" value="FAD-bd"/>
</dbReference>
<gene>
    <name evidence="5" type="ORF">CSSPTR1EN2_LOCUS17993</name>
</gene>
<dbReference type="Proteomes" id="UP001497512">
    <property type="component" value="Chromosome 5"/>
</dbReference>
<evidence type="ECO:0000256" key="1">
    <source>
        <dbReference type="ARBA" id="ARBA00023002"/>
    </source>
</evidence>
<dbReference type="EMBL" id="OZ019897">
    <property type="protein sequence ID" value="CAK9225946.1"/>
    <property type="molecule type" value="Genomic_DNA"/>
</dbReference>
<keyword evidence="1" id="KW-0560">Oxidoreductase</keyword>
<evidence type="ECO:0000259" key="4">
    <source>
        <dbReference type="Pfam" id="PF01494"/>
    </source>
</evidence>
<dbReference type="PANTHER" id="PTHR45934:SF9">
    <property type="entry name" value="FAD_NAD(P)-BINDING OXIDOREDUCTASE FAMILY PROTEIN"/>
    <property type="match status" value="1"/>
</dbReference>
<proteinExistence type="inferred from homology"/>
<dbReference type="Pfam" id="PF01494">
    <property type="entry name" value="FAD_binding_3"/>
    <property type="match status" value="1"/>
</dbReference>
<dbReference type="PANTHER" id="PTHR45934">
    <property type="entry name" value="FAD/NAD(P)-BINDING OXIDOREDUCTASE FAMILY PROTEIN"/>
    <property type="match status" value="1"/>
</dbReference>
<reference evidence="5" key="1">
    <citation type="submission" date="2024-02" db="EMBL/GenBank/DDBJ databases">
        <authorList>
            <consortium name="ELIXIR-Norway"/>
            <consortium name="Elixir Norway"/>
        </authorList>
    </citation>
    <scope>NUCLEOTIDE SEQUENCE</scope>
</reference>
<name>A0ABP0UNB6_9BRYO</name>
<evidence type="ECO:0000256" key="2">
    <source>
        <dbReference type="ARBA" id="ARBA00023033"/>
    </source>
</evidence>
<dbReference type="InterPro" id="IPR044560">
    <property type="entry name" value="MOase"/>
</dbReference>
<dbReference type="Gene3D" id="3.30.9.30">
    <property type="match status" value="1"/>
</dbReference>
<evidence type="ECO:0000313" key="6">
    <source>
        <dbReference type="Proteomes" id="UP001497512"/>
    </source>
</evidence>
<protein>
    <recommendedName>
        <fullName evidence="4">FAD-binding domain-containing protein</fullName>
    </recommendedName>
</protein>